<evidence type="ECO:0000313" key="1">
    <source>
        <dbReference type="EMBL" id="VVT44554.1"/>
    </source>
</evidence>
<dbReference type="EMBL" id="CABVLU010000001">
    <property type="protein sequence ID" value="VVT44554.1"/>
    <property type="molecule type" value="Genomic_DNA"/>
</dbReference>
<name>A0A5E8AZC5_9ASCO</name>
<dbReference type="Proteomes" id="UP000398389">
    <property type="component" value="Unassembled WGS sequence"/>
</dbReference>
<evidence type="ECO:0000313" key="2">
    <source>
        <dbReference type="Proteomes" id="UP000398389"/>
    </source>
</evidence>
<evidence type="ECO:0008006" key="3">
    <source>
        <dbReference type="Google" id="ProtNLM"/>
    </source>
</evidence>
<dbReference type="GeneID" id="43579279"/>
<accession>A0A5E8AZC5</accession>
<sequence length="653" mass="76864">MLTLEDLPMEMHFCISQYLSRRDLRVISHTNTLLRSKYHSLHWSHVLVMPEMCWVHTTRKDMRFIPFKAVQSENRFSWIPFHLIKTLHLHETTNDLHFDLSSLLYNDITNKPFELQLFPNLTKIIIELNYSSSMSFLLSKWGHSLMAKHPGWPELEILRPHIYNTEYHGVLRQVRDSAIKWENNWFLNFKDNLVKTTLLVDASNIVFSDTTIHVLPKLKWLTMVVNRRSNYSLADLVPKMFPALEKLKIVWIMVDTTMPSRFVPPAIESLNKLNNSMCPKLYKCTLMIPRPATFFRAVQDSVNLISERTFVQSPIVTHFVNKSKKFYFYDFLRYFKFTNLHGLSTVVTPYLRYSTNIVPTLIRHDSRLKCNNPKFLEFVIDEHTPFDDRSLKALEQMLGIYPVKHIRVYFKLETSFEIGSHHGDYRINRDDRQESERRAKRIGKSLKKNIKPLLEKLYASNSITKSQYSRARDHTFSLGYILAKGLPQPDSISEEDIEAGLLNIFNGKCPCSTILPHLMLEEILYLIGNTKLVTHLHIEYQDYVMRWFSSELHRLTELSSTSLEQVRITFKVSREEMRNGEWKDNLPNVPYISYSYSELTEELLMPVEACIDLKNRLTYLDKYDKFNVLGNESMELVPLKNVDKTFAGWLNPW</sequence>
<proteinExistence type="predicted"/>
<dbReference type="AlphaFoldDB" id="A0A5E8AZC5"/>
<keyword evidence="2" id="KW-1185">Reference proteome</keyword>
<gene>
    <name evidence="1" type="ORF">SAPINGB_P000455</name>
</gene>
<dbReference type="RefSeq" id="XP_031851070.1">
    <property type="nucleotide sequence ID" value="XM_031995179.1"/>
</dbReference>
<reference evidence="1 2" key="1">
    <citation type="submission" date="2019-09" db="EMBL/GenBank/DDBJ databases">
        <authorList>
            <person name="Brejova B."/>
        </authorList>
    </citation>
    <scope>NUCLEOTIDE SEQUENCE [LARGE SCALE GENOMIC DNA]</scope>
</reference>
<protein>
    <recommendedName>
        <fullName evidence="3">F-box domain-containing protein</fullName>
    </recommendedName>
</protein>
<organism evidence="1 2">
    <name type="scientific">Magnusiomyces paraingens</name>
    <dbReference type="NCBI Taxonomy" id="2606893"/>
    <lineage>
        <taxon>Eukaryota</taxon>
        <taxon>Fungi</taxon>
        <taxon>Dikarya</taxon>
        <taxon>Ascomycota</taxon>
        <taxon>Saccharomycotina</taxon>
        <taxon>Dipodascomycetes</taxon>
        <taxon>Dipodascales</taxon>
        <taxon>Dipodascaceae</taxon>
        <taxon>Magnusiomyces</taxon>
    </lineage>
</organism>